<dbReference type="AlphaFoldDB" id="A0AAP0P1B0"/>
<dbReference type="PANTHER" id="PTHR47481">
    <property type="match status" value="1"/>
</dbReference>
<name>A0AAP0P1B0_9MAGN</name>
<comment type="caution">
    <text evidence="1">The sequence shown here is derived from an EMBL/GenBank/DDBJ whole genome shotgun (WGS) entry which is preliminary data.</text>
</comment>
<gene>
    <name evidence="1" type="ORF">Scep_015364</name>
</gene>
<accession>A0AAP0P1B0</accession>
<sequence>MKMSEFLKKMKDISDCLATAGSPILVYELISFTLTGLDSEYLPITTVLEHKDDLSWQDLQSTLLGFESKLEQLQNIAGINFNKELLNPGIILNKVMEMVEETISLEEKEVETTEEEVSNSQITTNLPVKFVTK</sequence>
<evidence type="ECO:0000313" key="2">
    <source>
        <dbReference type="Proteomes" id="UP001419268"/>
    </source>
</evidence>
<evidence type="ECO:0000313" key="1">
    <source>
        <dbReference type="EMBL" id="KAK9126518.1"/>
    </source>
</evidence>
<dbReference type="Proteomes" id="UP001419268">
    <property type="component" value="Unassembled WGS sequence"/>
</dbReference>
<protein>
    <submittedName>
        <fullName evidence="1">Uncharacterized protein</fullName>
    </submittedName>
</protein>
<proteinExistence type="predicted"/>
<dbReference type="PANTHER" id="PTHR47481:SF34">
    <property type="entry name" value="CCHC-TYPE DOMAIN-CONTAINING PROTEIN"/>
    <property type="match status" value="1"/>
</dbReference>
<dbReference type="EMBL" id="JBBNAG010000006">
    <property type="protein sequence ID" value="KAK9126518.1"/>
    <property type="molecule type" value="Genomic_DNA"/>
</dbReference>
<reference evidence="1 2" key="1">
    <citation type="submission" date="2024-01" db="EMBL/GenBank/DDBJ databases">
        <title>Genome assemblies of Stephania.</title>
        <authorList>
            <person name="Yang L."/>
        </authorList>
    </citation>
    <scope>NUCLEOTIDE SEQUENCE [LARGE SCALE GENOMIC DNA]</scope>
    <source>
        <strain evidence="1">JXDWG</strain>
        <tissue evidence="1">Leaf</tissue>
    </source>
</reference>
<organism evidence="1 2">
    <name type="scientific">Stephania cephalantha</name>
    <dbReference type="NCBI Taxonomy" id="152367"/>
    <lineage>
        <taxon>Eukaryota</taxon>
        <taxon>Viridiplantae</taxon>
        <taxon>Streptophyta</taxon>
        <taxon>Embryophyta</taxon>
        <taxon>Tracheophyta</taxon>
        <taxon>Spermatophyta</taxon>
        <taxon>Magnoliopsida</taxon>
        <taxon>Ranunculales</taxon>
        <taxon>Menispermaceae</taxon>
        <taxon>Menispermoideae</taxon>
        <taxon>Cissampelideae</taxon>
        <taxon>Stephania</taxon>
    </lineage>
</organism>
<keyword evidence="2" id="KW-1185">Reference proteome</keyword>